<evidence type="ECO:0000313" key="1">
    <source>
        <dbReference type="EMBL" id="KAF2573441.1"/>
    </source>
</evidence>
<reference evidence="1" key="1">
    <citation type="submission" date="2019-12" db="EMBL/GenBank/DDBJ databases">
        <title>Genome sequencing and annotation of Brassica cretica.</title>
        <authorList>
            <person name="Studholme D.J."/>
            <person name="Sarris P.F."/>
        </authorList>
    </citation>
    <scope>NUCLEOTIDE SEQUENCE</scope>
    <source>
        <strain evidence="1">PFS-102/07</strain>
        <tissue evidence="1">Leaf</tissue>
    </source>
</reference>
<dbReference type="EMBL" id="QGKY02001015">
    <property type="protein sequence ID" value="KAF2573441.1"/>
    <property type="molecule type" value="Genomic_DNA"/>
</dbReference>
<proteinExistence type="predicted"/>
<accession>A0A8S9IU28</accession>
<protein>
    <submittedName>
        <fullName evidence="1">Uncharacterized protein</fullName>
    </submittedName>
</protein>
<gene>
    <name evidence="1" type="ORF">F2Q70_00001430</name>
</gene>
<organism evidence="1">
    <name type="scientific">Brassica cretica</name>
    <name type="common">Mustard</name>
    <dbReference type="NCBI Taxonomy" id="69181"/>
    <lineage>
        <taxon>Eukaryota</taxon>
        <taxon>Viridiplantae</taxon>
        <taxon>Streptophyta</taxon>
        <taxon>Embryophyta</taxon>
        <taxon>Tracheophyta</taxon>
        <taxon>Spermatophyta</taxon>
        <taxon>Magnoliopsida</taxon>
        <taxon>eudicotyledons</taxon>
        <taxon>Gunneridae</taxon>
        <taxon>Pentapetalae</taxon>
        <taxon>rosids</taxon>
        <taxon>malvids</taxon>
        <taxon>Brassicales</taxon>
        <taxon>Brassicaceae</taxon>
        <taxon>Brassiceae</taxon>
        <taxon>Brassica</taxon>
    </lineage>
</organism>
<comment type="caution">
    <text evidence="1">The sequence shown here is derived from an EMBL/GenBank/DDBJ whole genome shotgun (WGS) entry which is preliminary data.</text>
</comment>
<sequence>METSKETTDGNENYDIVKLHYGKEEIVGRGEEERGGEDVVAGRRGGREEAMVGRGNVVVPARGGEKKQGFSASKSSIRIEKSNTDDIDEINSNALKNSNDEINSNIDDKSFVYRRVNHGDGSFIFRNHGNA</sequence>
<name>A0A8S9IU28_BRACR</name>
<dbReference type="AlphaFoldDB" id="A0A8S9IU28"/>